<dbReference type="OrthoDB" id="9789782at2"/>
<dbReference type="InterPro" id="IPR036097">
    <property type="entry name" value="HisK_dim/P_sf"/>
</dbReference>
<evidence type="ECO:0000259" key="13">
    <source>
        <dbReference type="PROSITE" id="PS50109"/>
    </source>
</evidence>
<dbReference type="Pfam" id="PF00072">
    <property type="entry name" value="Response_reg"/>
    <property type="match status" value="1"/>
</dbReference>
<feature type="modified residue" description="4-aspartylphosphate" evidence="11">
    <location>
        <position position="545"/>
    </location>
</feature>
<dbReference type="Pfam" id="PF05227">
    <property type="entry name" value="CHASE3"/>
    <property type="match status" value="1"/>
</dbReference>
<dbReference type="InterPro" id="IPR011006">
    <property type="entry name" value="CheY-like_superfamily"/>
</dbReference>
<keyword evidence="12" id="KW-0812">Transmembrane</keyword>
<dbReference type="Gene3D" id="3.30.565.10">
    <property type="entry name" value="Histidine kinase-like ATPase, C-terminal domain"/>
    <property type="match status" value="1"/>
</dbReference>
<dbReference type="Gene3D" id="1.10.287.130">
    <property type="match status" value="1"/>
</dbReference>
<dbReference type="eggNOG" id="COG2198">
    <property type="taxonomic scope" value="Bacteria"/>
</dbReference>
<dbReference type="Pfam" id="PF00512">
    <property type="entry name" value="HisKA"/>
    <property type="match status" value="1"/>
</dbReference>
<dbReference type="EC" id="2.7.13.3" evidence="2"/>
<dbReference type="GO" id="GO:0005886">
    <property type="term" value="C:plasma membrane"/>
    <property type="evidence" value="ECO:0007669"/>
    <property type="project" value="UniProtKB-SubCell"/>
</dbReference>
<dbReference type="CDD" id="cd19410">
    <property type="entry name" value="HK9-like_sensor"/>
    <property type="match status" value="1"/>
</dbReference>
<sequence length="737" mass="80469">MRGEAPDGKKPAQPHRIRTRAIVVVGVVLGATFGLLTVLFMQLASETTSMRAFRDRLEQSVRRRGVVHSVFSLLQDAETGGRGFALTDDPEFLEPYEKAVQGLPAQLDELARLSGGATEQATIRRLQEISLAQLSILAQTIEMRREGNPSGATQLVLTRQSKEHMDQIRGIVGALLQAENRDVETYTAAVRDRTAWFEKITLGLAVGLAIVLIGAAAAAIPYALHRSKSEAELRRARQRAEAASRAKTDFLASMSHEIRTPLNGIIGYTDVLLDQDLKPEQRRLLERIQFAGAALLTVVNDILDFSKIEAGQVALEPRPFSLVALVSNTVSIIAEAAQRKGLALTVDVDPHMPAAVIGDEDRLRQVLLNLLNNALKFTHEGSITLQVRCEDSLSDCQWICFSVTDTGIGIPKDQHEHLFHRFYQVQHSSTREIGGTGLGLAISKRLISLMGGEIGLESEEGKGSRFWFKVLLPRTDEDVAASVLAETSEKASRSGRILLVEDLEHNRDLARMLLVNAGHQVDTAETGAEAVAAVQAKAYDLVLMDVQMPVMDGVTATKRIRELDHPARDVPIIAMTANVLPQQVKSFGDAGMNDHVGKPFKKPELLKKVNTWLQRPNSPASAPEAADAQALGELQELMGPDWVTSGLKKLRVQIEEAFGDEEAALGDRAELARRVHALVSHASLFGFAELSEFCSLLEEACTTGDDVVGPFHRAKASAQVVDRQVRDMLAPRETGSV</sequence>
<evidence type="ECO:0000256" key="3">
    <source>
        <dbReference type="ARBA" id="ARBA00022553"/>
    </source>
</evidence>
<dbReference type="eggNOG" id="COG5278">
    <property type="taxonomic scope" value="Bacteria"/>
</dbReference>
<evidence type="ECO:0000256" key="5">
    <source>
        <dbReference type="ARBA" id="ARBA00022741"/>
    </source>
</evidence>
<dbReference type="RefSeq" id="WP_015930345.1">
    <property type="nucleotide sequence ID" value="NC_011894.1"/>
</dbReference>
<accession>B8IRE9</accession>
<dbReference type="SMART" id="SM00448">
    <property type="entry name" value="REC"/>
    <property type="match status" value="1"/>
</dbReference>
<keyword evidence="16" id="KW-1185">Reference proteome</keyword>
<feature type="domain" description="Response regulatory" evidence="14">
    <location>
        <begin position="496"/>
        <end position="613"/>
    </location>
</feature>
<dbReference type="CDD" id="cd16922">
    <property type="entry name" value="HATPase_EvgS-ArcB-TorS-like"/>
    <property type="match status" value="1"/>
</dbReference>
<dbReference type="Gene3D" id="3.40.50.2300">
    <property type="match status" value="1"/>
</dbReference>
<keyword evidence="12" id="KW-1133">Transmembrane helix</keyword>
<dbReference type="InterPro" id="IPR036890">
    <property type="entry name" value="HATPase_C_sf"/>
</dbReference>
<keyword evidence="12" id="KW-0472">Membrane</keyword>
<dbReference type="SUPFAM" id="SSF55874">
    <property type="entry name" value="ATPase domain of HSP90 chaperone/DNA topoisomerase II/histidine kinase"/>
    <property type="match status" value="1"/>
</dbReference>
<gene>
    <name evidence="15" type="ordered locus">Mnod_3783</name>
</gene>
<dbReference type="Pfam" id="PF02518">
    <property type="entry name" value="HATPase_c"/>
    <property type="match status" value="1"/>
</dbReference>
<keyword evidence="8" id="KW-0902">Two-component regulatory system</keyword>
<evidence type="ECO:0000256" key="4">
    <source>
        <dbReference type="ARBA" id="ARBA00022679"/>
    </source>
</evidence>
<evidence type="ECO:0000313" key="15">
    <source>
        <dbReference type="EMBL" id="ACL58689.1"/>
    </source>
</evidence>
<reference evidence="15 16" key="1">
    <citation type="submission" date="2009-01" db="EMBL/GenBank/DDBJ databases">
        <title>Complete sequence of chromosome of Methylobacterium nodulans ORS 2060.</title>
        <authorList>
            <consortium name="US DOE Joint Genome Institute"/>
            <person name="Lucas S."/>
            <person name="Copeland A."/>
            <person name="Lapidus A."/>
            <person name="Glavina del Rio T."/>
            <person name="Dalin E."/>
            <person name="Tice H."/>
            <person name="Bruce D."/>
            <person name="Goodwin L."/>
            <person name="Pitluck S."/>
            <person name="Sims D."/>
            <person name="Brettin T."/>
            <person name="Detter J.C."/>
            <person name="Han C."/>
            <person name="Larimer F."/>
            <person name="Land M."/>
            <person name="Hauser L."/>
            <person name="Kyrpides N."/>
            <person name="Ivanova N."/>
            <person name="Marx C.J."/>
            <person name="Richardson P."/>
        </authorList>
    </citation>
    <scope>NUCLEOTIDE SEQUENCE [LARGE SCALE GENOMIC DNA]</scope>
    <source>
        <strain evidence="16">LMG 21967 / CNCM I-2342 / ORS 2060</strain>
    </source>
</reference>
<feature type="transmembrane region" description="Helical" evidence="12">
    <location>
        <begin position="21"/>
        <end position="44"/>
    </location>
</feature>
<dbReference type="InterPro" id="IPR005467">
    <property type="entry name" value="His_kinase_dom"/>
</dbReference>
<dbReference type="FunFam" id="3.30.565.10:FF:000010">
    <property type="entry name" value="Sensor histidine kinase RcsC"/>
    <property type="match status" value="1"/>
</dbReference>
<dbReference type="InterPro" id="IPR004358">
    <property type="entry name" value="Sig_transdc_His_kin-like_C"/>
</dbReference>
<feature type="domain" description="Histidine kinase" evidence="13">
    <location>
        <begin position="253"/>
        <end position="474"/>
    </location>
</feature>
<dbReference type="KEGG" id="mno:Mnod_3783"/>
<evidence type="ECO:0000256" key="6">
    <source>
        <dbReference type="ARBA" id="ARBA00022777"/>
    </source>
</evidence>
<dbReference type="GO" id="GO:0005524">
    <property type="term" value="F:ATP binding"/>
    <property type="evidence" value="ECO:0007669"/>
    <property type="project" value="UniProtKB-KW"/>
</dbReference>
<dbReference type="PANTHER" id="PTHR45339:SF3">
    <property type="entry name" value="HISTIDINE KINASE"/>
    <property type="match status" value="1"/>
</dbReference>
<dbReference type="EMBL" id="CP001349">
    <property type="protein sequence ID" value="ACL58689.1"/>
    <property type="molecule type" value="Genomic_DNA"/>
</dbReference>
<dbReference type="InterPro" id="IPR008207">
    <property type="entry name" value="Sig_transdc_His_kin_Hpt_dom"/>
</dbReference>
<dbReference type="CDD" id="cd17546">
    <property type="entry name" value="REC_hyHK_CKI1_RcsC-like"/>
    <property type="match status" value="1"/>
</dbReference>
<dbReference type="SUPFAM" id="SSF52172">
    <property type="entry name" value="CheY-like"/>
    <property type="match status" value="1"/>
</dbReference>
<keyword evidence="4 15" id="KW-0808">Transferase</keyword>
<dbReference type="InterPro" id="IPR003661">
    <property type="entry name" value="HisK_dim/P_dom"/>
</dbReference>
<dbReference type="PANTHER" id="PTHR45339">
    <property type="entry name" value="HYBRID SIGNAL TRANSDUCTION HISTIDINE KINASE J"/>
    <property type="match status" value="1"/>
</dbReference>
<dbReference type="eggNOG" id="COG2205">
    <property type="taxonomic scope" value="Bacteria"/>
</dbReference>
<dbReference type="SUPFAM" id="SSF47226">
    <property type="entry name" value="Histidine-containing phosphotransfer domain, HPT domain"/>
    <property type="match status" value="1"/>
</dbReference>
<dbReference type="CDD" id="cd00082">
    <property type="entry name" value="HisKA"/>
    <property type="match status" value="1"/>
</dbReference>
<dbReference type="SMART" id="SM00387">
    <property type="entry name" value="HATPase_c"/>
    <property type="match status" value="1"/>
</dbReference>
<dbReference type="Proteomes" id="UP000008207">
    <property type="component" value="Chromosome"/>
</dbReference>
<comment type="subunit">
    <text evidence="9">At low DSF concentrations, interacts with RpfF.</text>
</comment>
<dbReference type="AlphaFoldDB" id="B8IRE9"/>
<dbReference type="STRING" id="460265.Mnod_3783"/>
<evidence type="ECO:0000256" key="8">
    <source>
        <dbReference type="ARBA" id="ARBA00023012"/>
    </source>
</evidence>
<dbReference type="InterPro" id="IPR036641">
    <property type="entry name" value="HPT_dom_sf"/>
</dbReference>
<dbReference type="SMART" id="SM00388">
    <property type="entry name" value="HisKA"/>
    <property type="match status" value="1"/>
</dbReference>
<dbReference type="PRINTS" id="PR00344">
    <property type="entry name" value="BCTRLSENSOR"/>
</dbReference>
<dbReference type="Gene3D" id="1.20.120.160">
    <property type="entry name" value="HPT domain"/>
    <property type="match status" value="1"/>
</dbReference>
<keyword evidence="5" id="KW-0547">Nucleotide-binding</keyword>
<evidence type="ECO:0000256" key="2">
    <source>
        <dbReference type="ARBA" id="ARBA00012438"/>
    </source>
</evidence>
<evidence type="ECO:0000256" key="1">
    <source>
        <dbReference type="ARBA" id="ARBA00000085"/>
    </source>
</evidence>
<dbReference type="FunFam" id="1.10.287.130:FF:000002">
    <property type="entry name" value="Two-component osmosensing histidine kinase"/>
    <property type="match status" value="1"/>
</dbReference>
<evidence type="ECO:0000256" key="10">
    <source>
        <dbReference type="ARBA" id="ARBA00068150"/>
    </source>
</evidence>
<evidence type="ECO:0000256" key="7">
    <source>
        <dbReference type="ARBA" id="ARBA00022840"/>
    </source>
</evidence>
<keyword evidence="6 15" id="KW-0418">Kinase</keyword>
<dbReference type="PROSITE" id="PS50110">
    <property type="entry name" value="RESPONSE_REGULATORY"/>
    <property type="match status" value="1"/>
</dbReference>
<dbReference type="InterPro" id="IPR007891">
    <property type="entry name" value="CHASE3"/>
</dbReference>
<proteinExistence type="predicted"/>
<evidence type="ECO:0000259" key="14">
    <source>
        <dbReference type="PROSITE" id="PS50110"/>
    </source>
</evidence>
<organism evidence="15 16">
    <name type="scientific">Methylobacterium nodulans (strain LMG 21967 / CNCM I-2342 / ORS 2060)</name>
    <dbReference type="NCBI Taxonomy" id="460265"/>
    <lineage>
        <taxon>Bacteria</taxon>
        <taxon>Pseudomonadati</taxon>
        <taxon>Pseudomonadota</taxon>
        <taxon>Alphaproteobacteria</taxon>
        <taxon>Hyphomicrobiales</taxon>
        <taxon>Methylobacteriaceae</taxon>
        <taxon>Methylobacterium</taxon>
    </lineage>
</organism>
<evidence type="ECO:0000256" key="11">
    <source>
        <dbReference type="PROSITE-ProRule" id="PRU00169"/>
    </source>
</evidence>
<dbReference type="SUPFAM" id="SSF47384">
    <property type="entry name" value="Homodimeric domain of signal transducing histidine kinase"/>
    <property type="match status" value="1"/>
</dbReference>
<keyword evidence="7" id="KW-0067">ATP-binding</keyword>
<dbReference type="InterPro" id="IPR003594">
    <property type="entry name" value="HATPase_dom"/>
</dbReference>
<comment type="catalytic activity">
    <reaction evidence="1">
        <text>ATP + protein L-histidine = ADP + protein N-phospho-L-histidine.</text>
        <dbReference type="EC" id="2.7.13.3"/>
    </reaction>
</comment>
<name>B8IRE9_METNO</name>
<dbReference type="Pfam" id="PF01627">
    <property type="entry name" value="Hpt"/>
    <property type="match status" value="1"/>
</dbReference>
<protein>
    <recommendedName>
        <fullName evidence="10">Sensory/regulatory protein RpfC</fullName>
        <ecNumber evidence="2">2.7.13.3</ecNumber>
    </recommendedName>
</protein>
<dbReference type="eggNOG" id="COG0784">
    <property type="taxonomic scope" value="Bacteria"/>
</dbReference>
<keyword evidence="3 11" id="KW-0597">Phosphoprotein</keyword>
<dbReference type="InterPro" id="IPR001789">
    <property type="entry name" value="Sig_transdc_resp-reg_receiver"/>
</dbReference>
<evidence type="ECO:0000313" key="16">
    <source>
        <dbReference type="Proteomes" id="UP000008207"/>
    </source>
</evidence>
<dbReference type="GO" id="GO:0000155">
    <property type="term" value="F:phosphorelay sensor kinase activity"/>
    <property type="evidence" value="ECO:0007669"/>
    <property type="project" value="InterPro"/>
</dbReference>
<evidence type="ECO:0000256" key="12">
    <source>
        <dbReference type="SAM" id="Phobius"/>
    </source>
</evidence>
<evidence type="ECO:0000256" key="9">
    <source>
        <dbReference type="ARBA" id="ARBA00064003"/>
    </source>
</evidence>
<dbReference type="PROSITE" id="PS50109">
    <property type="entry name" value="HIS_KIN"/>
    <property type="match status" value="1"/>
</dbReference>
<dbReference type="HOGENOM" id="CLU_376350_0_0_5"/>